<dbReference type="Gene3D" id="1.20.120.1200">
    <property type="entry name" value="NADH-ubiquinone/plastoquinone oxidoreductase chain 6, subunit NuoJ"/>
    <property type="match status" value="1"/>
</dbReference>
<dbReference type="GO" id="GO:0048038">
    <property type="term" value="F:quinone binding"/>
    <property type="evidence" value="ECO:0007669"/>
    <property type="project" value="UniProtKB-UniRule"/>
</dbReference>
<name>A0A5J6V5Y4_9MICO</name>
<reference evidence="3 4" key="1">
    <citation type="submission" date="2019-09" db="EMBL/GenBank/DDBJ databases">
        <title>Serinicoccus pratensis sp. nov., isolated from meadow soil.</title>
        <authorList>
            <person name="Zhang W."/>
        </authorList>
    </citation>
    <scope>NUCLEOTIDE SEQUENCE [LARGE SCALE GENOMIC DNA]</scope>
    <source>
        <strain evidence="3 4">W204</strain>
    </source>
</reference>
<keyword evidence="1" id="KW-0472">Membrane</keyword>
<feature type="transmembrane region" description="Helical" evidence="1">
    <location>
        <begin position="104"/>
        <end position="122"/>
    </location>
</feature>
<dbReference type="RefSeq" id="WP_158061774.1">
    <property type="nucleotide sequence ID" value="NZ_CP044427.1"/>
</dbReference>
<dbReference type="InterPro" id="IPR001457">
    <property type="entry name" value="NADH_UbQ/plastoQ_OxRdtase_su6"/>
</dbReference>
<dbReference type="EC" id="7.1.1.-" evidence="1"/>
<gene>
    <name evidence="3" type="ORF">FY030_12405</name>
</gene>
<keyword evidence="3" id="KW-0560">Oxidoreductase</keyword>
<proteinExistence type="inferred from homology"/>
<feature type="region of interest" description="Disordered" evidence="2">
    <location>
        <begin position="241"/>
        <end position="297"/>
    </location>
</feature>
<keyword evidence="1" id="KW-1003">Cell membrane</keyword>
<evidence type="ECO:0000256" key="1">
    <source>
        <dbReference type="RuleBase" id="RU004429"/>
    </source>
</evidence>
<protein>
    <recommendedName>
        <fullName evidence="1">NADH-quinone oxidoreductase subunit J</fullName>
        <ecNumber evidence="1">7.1.1.-</ecNumber>
    </recommendedName>
</protein>
<dbReference type="PANTHER" id="PTHR33269">
    <property type="entry name" value="NADH-UBIQUINONE OXIDOREDUCTASE CHAIN 6"/>
    <property type="match status" value="1"/>
</dbReference>
<keyword evidence="1" id="KW-0874">Quinone</keyword>
<sequence>MTPVEGAETISGMEVGVFWLLSAVAVAGGMGLLFARKAVHAAVSMALVMVTLGIIYIVQSAEFVGIIQIFVYSGAVMMLFLFVVMMIGVDASDSMVETIRGHRGWAFAVGLVFLGFAVYGLSRVSWQAPVGLEQAQAEGSVTALAREIFERQVLPFEALGTLLVIAVMGAMVLAHGDRLVPKMTQRQAAQDKLRSGRWLAGKPNPGVYARHNAADTPALAPDGTPVEESVPRAIVARGQVSNPSAYRLPQTAATSAGEPAGDLDADDMPSGTVASQEVGHGPDQASGEPVDTQEDER</sequence>
<evidence type="ECO:0000256" key="2">
    <source>
        <dbReference type="SAM" id="MobiDB-lite"/>
    </source>
</evidence>
<comment type="function">
    <text evidence="1">NDH-1 shuttles electrons from NADH, via FMN and iron-sulfur (Fe-S) centers, to quinones in the respiratory chain. Couples the redox reaction to proton translocation (for every two electrons transferred, four hydrogen ions are translocated across the cytoplasmic membrane), and thus conserves the redox energy in a proton gradient.</text>
</comment>
<dbReference type="InterPro" id="IPR042106">
    <property type="entry name" value="Nuo/plastoQ_OxRdtase_6_NuoJ"/>
</dbReference>
<accession>A0A5J6V5Y4</accession>
<keyword evidence="1" id="KW-0812">Transmembrane</keyword>
<dbReference type="NCBIfam" id="NF005165">
    <property type="entry name" value="PRK06638.1-5"/>
    <property type="match status" value="1"/>
</dbReference>
<organism evidence="3 4">
    <name type="scientific">Ornithinimicrobium pratense</name>
    <dbReference type="NCBI Taxonomy" id="2593973"/>
    <lineage>
        <taxon>Bacteria</taxon>
        <taxon>Bacillati</taxon>
        <taxon>Actinomycetota</taxon>
        <taxon>Actinomycetes</taxon>
        <taxon>Micrococcales</taxon>
        <taxon>Ornithinimicrobiaceae</taxon>
        <taxon>Ornithinimicrobium</taxon>
    </lineage>
</organism>
<evidence type="ECO:0000313" key="3">
    <source>
        <dbReference type="EMBL" id="QFG69400.1"/>
    </source>
</evidence>
<comment type="similarity">
    <text evidence="1">Belongs to the complex I subunit 6 family.</text>
</comment>
<keyword evidence="1" id="KW-0520">NAD</keyword>
<dbReference type="AlphaFoldDB" id="A0A5J6V5Y4"/>
<evidence type="ECO:0000313" key="4">
    <source>
        <dbReference type="Proteomes" id="UP000326546"/>
    </source>
</evidence>
<dbReference type="KEGG" id="serw:FY030_12405"/>
<dbReference type="GO" id="GO:0005886">
    <property type="term" value="C:plasma membrane"/>
    <property type="evidence" value="ECO:0007669"/>
    <property type="project" value="UniProtKB-SubCell"/>
</dbReference>
<feature type="transmembrane region" description="Helical" evidence="1">
    <location>
        <begin position="16"/>
        <end position="34"/>
    </location>
</feature>
<dbReference type="OrthoDB" id="13239at2"/>
<feature type="transmembrane region" description="Helical" evidence="1">
    <location>
        <begin position="65"/>
        <end position="92"/>
    </location>
</feature>
<comment type="subcellular location">
    <subcellularLocation>
        <location evidence="1">Cell membrane</location>
        <topology evidence="1">Multi-pass membrane protein</topology>
    </subcellularLocation>
</comment>
<dbReference type="Proteomes" id="UP000326546">
    <property type="component" value="Chromosome"/>
</dbReference>
<dbReference type="GO" id="GO:0008137">
    <property type="term" value="F:NADH dehydrogenase (ubiquinone) activity"/>
    <property type="evidence" value="ECO:0007669"/>
    <property type="project" value="UniProtKB-UniRule"/>
</dbReference>
<feature type="transmembrane region" description="Helical" evidence="1">
    <location>
        <begin position="158"/>
        <end position="176"/>
    </location>
</feature>
<dbReference type="Pfam" id="PF00499">
    <property type="entry name" value="Oxidored_q3"/>
    <property type="match status" value="1"/>
</dbReference>
<keyword evidence="1" id="KW-1133">Transmembrane helix</keyword>
<dbReference type="PANTHER" id="PTHR33269:SF19">
    <property type="entry name" value="NADH-QUINONE OXIDOREDUCTASE SUBUNIT J"/>
    <property type="match status" value="1"/>
</dbReference>
<dbReference type="EMBL" id="CP044427">
    <property type="protein sequence ID" value="QFG69400.1"/>
    <property type="molecule type" value="Genomic_DNA"/>
</dbReference>
<feature type="transmembrane region" description="Helical" evidence="1">
    <location>
        <begin position="41"/>
        <end position="59"/>
    </location>
</feature>
<keyword evidence="4" id="KW-1185">Reference proteome</keyword>
<comment type="catalytic activity">
    <reaction evidence="1">
        <text>a quinone + NADH + 5 H(+)(in) = a quinol + NAD(+) + 4 H(+)(out)</text>
        <dbReference type="Rhea" id="RHEA:57888"/>
        <dbReference type="ChEBI" id="CHEBI:15378"/>
        <dbReference type="ChEBI" id="CHEBI:24646"/>
        <dbReference type="ChEBI" id="CHEBI:57540"/>
        <dbReference type="ChEBI" id="CHEBI:57945"/>
        <dbReference type="ChEBI" id="CHEBI:132124"/>
    </reaction>
</comment>
<dbReference type="GO" id="GO:0016491">
    <property type="term" value="F:oxidoreductase activity"/>
    <property type="evidence" value="ECO:0007669"/>
    <property type="project" value="UniProtKB-KW"/>
</dbReference>